<gene>
    <name evidence="1" type="ORF">B0I35DRAFT_8298</name>
</gene>
<dbReference type="InterPro" id="IPR027417">
    <property type="entry name" value="P-loop_NTPase"/>
</dbReference>
<keyword evidence="1" id="KW-0547">Nucleotide-binding</keyword>
<dbReference type="Proteomes" id="UP000813444">
    <property type="component" value="Unassembled WGS sequence"/>
</dbReference>
<dbReference type="SUPFAM" id="SSF52540">
    <property type="entry name" value="P-loop containing nucleoside triphosphate hydrolases"/>
    <property type="match status" value="1"/>
</dbReference>
<dbReference type="AlphaFoldDB" id="A0A8K0T3C2"/>
<dbReference type="PANTHER" id="PTHR37807:SF3">
    <property type="entry name" value="OS07G0160300 PROTEIN"/>
    <property type="match status" value="1"/>
</dbReference>
<reference evidence="1" key="1">
    <citation type="journal article" date="2021" name="Nat. Commun.">
        <title>Genetic determinants of endophytism in the Arabidopsis root mycobiome.</title>
        <authorList>
            <person name="Mesny F."/>
            <person name="Miyauchi S."/>
            <person name="Thiergart T."/>
            <person name="Pickel B."/>
            <person name="Atanasova L."/>
            <person name="Karlsson M."/>
            <person name="Huettel B."/>
            <person name="Barry K.W."/>
            <person name="Haridas S."/>
            <person name="Chen C."/>
            <person name="Bauer D."/>
            <person name="Andreopoulos W."/>
            <person name="Pangilinan J."/>
            <person name="LaButti K."/>
            <person name="Riley R."/>
            <person name="Lipzen A."/>
            <person name="Clum A."/>
            <person name="Drula E."/>
            <person name="Henrissat B."/>
            <person name="Kohler A."/>
            <person name="Grigoriev I.V."/>
            <person name="Martin F.M."/>
            <person name="Hacquard S."/>
        </authorList>
    </citation>
    <scope>NUCLEOTIDE SEQUENCE</scope>
    <source>
        <strain evidence="1">MPI-CAGE-CH-0235</strain>
    </source>
</reference>
<evidence type="ECO:0000313" key="1">
    <source>
        <dbReference type="EMBL" id="KAH7328090.1"/>
    </source>
</evidence>
<name>A0A8K0T3C2_9HYPO</name>
<protein>
    <submittedName>
        <fullName evidence="1">ATP-binding protein</fullName>
    </submittedName>
</protein>
<keyword evidence="2" id="KW-1185">Reference proteome</keyword>
<proteinExistence type="predicted"/>
<keyword evidence="1" id="KW-0067">ATP-binding</keyword>
<dbReference type="GO" id="GO:0005524">
    <property type="term" value="F:ATP binding"/>
    <property type="evidence" value="ECO:0007669"/>
    <property type="project" value="UniProtKB-KW"/>
</dbReference>
<dbReference type="Gene3D" id="3.40.50.300">
    <property type="entry name" value="P-loop containing nucleotide triphosphate hydrolases"/>
    <property type="match status" value="1"/>
</dbReference>
<comment type="caution">
    <text evidence="1">The sequence shown here is derived from an EMBL/GenBank/DDBJ whole genome shotgun (WGS) entry which is preliminary data.</text>
</comment>
<accession>A0A8K0T3C2</accession>
<dbReference type="PANTHER" id="PTHR37807">
    <property type="entry name" value="OS07G0160300 PROTEIN"/>
    <property type="match status" value="1"/>
</dbReference>
<dbReference type="OrthoDB" id="3231855at2759"/>
<dbReference type="EMBL" id="JAGPNK010000001">
    <property type="protein sequence ID" value="KAH7328090.1"/>
    <property type="molecule type" value="Genomic_DNA"/>
</dbReference>
<sequence length="202" mass="22713">MDTSPGRLLIQMSGPPGSGKSTMARMLQRSLGGLVIDHDVIRSSLLQDLDFDRAAKQAYALQWALAEEALKQGLNVFVDCVCNYQQVLDHGAALAERHGCTYWYVECRVDSIDVLDQRLRARKPMRCQRTSVDVFPDAAQDQRKGQDPRAMFTKWMEKPVRPDSNVIIVDSSGSLEDARDHILQSISNTREAPRASRQHLCN</sequence>
<organism evidence="1 2">
    <name type="scientific">Stachybotrys elegans</name>
    <dbReference type="NCBI Taxonomy" id="80388"/>
    <lineage>
        <taxon>Eukaryota</taxon>
        <taxon>Fungi</taxon>
        <taxon>Dikarya</taxon>
        <taxon>Ascomycota</taxon>
        <taxon>Pezizomycotina</taxon>
        <taxon>Sordariomycetes</taxon>
        <taxon>Hypocreomycetidae</taxon>
        <taxon>Hypocreales</taxon>
        <taxon>Stachybotryaceae</taxon>
        <taxon>Stachybotrys</taxon>
    </lineage>
</organism>
<evidence type="ECO:0000313" key="2">
    <source>
        <dbReference type="Proteomes" id="UP000813444"/>
    </source>
</evidence>
<dbReference type="Pfam" id="PF13671">
    <property type="entry name" value="AAA_33"/>
    <property type="match status" value="1"/>
</dbReference>